<dbReference type="Proteomes" id="UP001244207">
    <property type="component" value="Unassembled WGS sequence"/>
</dbReference>
<proteinExistence type="predicted"/>
<protein>
    <submittedName>
        <fullName evidence="1">Uncharacterized protein</fullName>
    </submittedName>
</protein>
<reference evidence="1" key="1">
    <citation type="submission" date="2021-12" db="EMBL/GenBank/DDBJ databases">
        <title>Comparative genomics, transcriptomics and evolutionary studies reveal genomic signatures of adaptation to plant cell wall in hemibiotrophic fungi.</title>
        <authorList>
            <consortium name="DOE Joint Genome Institute"/>
            <person name="Baroncelli R."/>
            <person name="Diaz J.F."/>
            <person name="Benocci T."/>
            <person name="Peng M."/>
            <person name="Battaglia E."/>
            <person name="Haridas S."/>
            <person name="Andreopoulos W."/>
            <person name="Labutti K."/>
            <person name="Pangilinan J."/>
            <person name="Floch G.L."/>
            <person name="Makela M.R."/>
            <person name="Henrissat B."/>
            <person name="Grigoriev I.V."/>
            <person name="Crouch J.A."/>
            <person name="De Vries R.P."/>
            <person name="Sukno S.A."/>
            <person name="Thon M.R."/>
        </authorList>
    </citation>
    <scope>NUCLEOTIDE SEQUENCE</scope>
    <source>
        <strain evidence="1">CBS 112980</strain>
    </source>
</reference>
<dbReference type="RefSeq" id="XP_060371140.1">
    <property type="nucleotide sequence ID" value="XM_060509974.1"/>
</dbReference>
<organism evidence="1 2">
    <name type="scientific">Glomerella acutata</name>
    <name type="common">Colletotrichum acutatum</name>
    <dbReference type="NCBI Taxonomy" id="27357"/>
    <lineage>
        <taxon>Eukaryota</taxon>
        <taxon>Fungi</taxon>
        <taxon>Dikarya</taxon>
        <taxon>Ascomycota</taxon>
        <taxon>Pezizomycotina</taxon>
        <taxon>Sordariomycetes</taxon>
        <taxon>Hypocreomycetidae</taxon>
        <taxon>Glomerellales</taxon>
        <taxon>Glomerellaceae</taxon>
        <taxon>Colletotrichum</taxon>
        <taxon>Colletotrichum acutatum species complex</taxon>
    </lineage>
</organism>
<evidence type="ECO:0000313" key="2">
    <source>
        <dbReference type="Proteomes" id="UP001244207"/>
    </source>
</evidence>
<name>A0AAD8XPC9_GLOAC</name>
<gene>
    <name evidence="1" type="ORF">BDZ83DRAFT_646512</name>
</gene>
<dbReference type="GeneID" id="85393873"/>
<dbReference type="AlphaFoldDB" id="A0AAD8XPC9"/>
<accession>A0AAD8XPC9</accession>
<evidence type="ECO:0000313" key="1">
    <source>
        <dbReference type="EMBL" id="KAK1731085.1"/>
    </source>
</evidence>
<sequence length="217" mass="23887">MSSVCEAAAVMTAGAEADTGELPNIARLPWAKVVGIELAAGPRFCLPRISEPSQKDNAIFDMNDDIMGVYCLRSDKMSRMRRSLPELNQGFKTSSTERGPPYRPHVSRPYSVVWAEAHSLDKCRDALDCADRDARLLGKVLDLLDEASETRLVMAKKSRSCACCGGWERYQGNGARPGAASGRRWSPLLGGCAWADALVVLRRGYARPDPCRYADYR</sequence>
<dbReference type="EMBL" id="JAHMHS010000004">
    <property type="protein sequence ID" value="KAK1731085.1"/>
    <property type="molecule type" value="Genomic_DNA"/>
</dbReference>
<keyword evidence="2" id="KW-1185">Reference proteome</keyword>
<comment type="caution">
    <text evidence="1">The sequence shown here is derived from an EMBL/GenBank/DDBJ whole genome shotgun (WGS) entry which is preliminary data.</text>
</comment>